<dbReference type="OrthoDB" id="9766126at2"/>
<feature type="coiled-coil region" evidence="1">
    <location>
        <begin position="182"/>
        <end position="248"/>
    </location>
</feature>
<keyword evidence="1" id="KW-0175">Coiled coil</keyword>
<evidence type="ECO:0008006" key="4">
    <source>
        <dbReference type="Google" id="ProtNLM"/>
    </source>
</evidence>
<reference evidence="2 3" key="1">
    <citation type="submission" date="2019-02" db="EMBL/GenBank/DDBJ databases">
        <title>Deep-cultivation of Planctomycetes and their phenomic and genomic characterization uncovers novel biology.</title>
        <authorList>
            <person name="Wiegand S."/>
            <person name="Jogler M."/>
            <person name="Boedeker C."/>
            <person name="Pinto D."/>
            <person name="Vollmers J."/>
            <person name="Rivas-Marin E."/>
            <person name="Kohn T."/>
            <person name="Peeters S.H."/>
            <person name="Heuer A."/>
            <person name="Rast P."/>
            <person name="Oberbeckmann S."/>
            <person name="Bunk B."/>
            <person name="Jeske O."/>
            <person name="Meyerdierks A."/>
            <person name="Storesund J.E."/>
            <person name="Kallscheuer N."/>
            <person name="Luecker S."/>
            <person name="Lage O.M."/>
            <person name="Pohl T."/>
            <person name="Merkel B.J."/>
            <person name="Hornburger P."/>
            <person name="Mueller R.-W."/>
            <person name="Bruemmer F."/>
            <person name="Labrenz M."/>
            <person name="Spormann A.M."/>
            <person name="Op Den Camp H."/>
            <person name="Overmann J."/>
            <person name="Amann R."/>
            <person name="Jetten M.S.M."/>
            <person name="Mascher T."/>
            <person name="Medema M.H."/>
            <person name="Devos D.P."/>
            <person name="Kaster A.-K."/>
            <person name="Ovreas L."/>
            <person name="Rohde M."/>
            <person name="Galperin M.Y."/>
            <person name="Jogler C."/>
        </authorList>
    </citation>
    <scope>NUCLEOTIDE SEQUENCE [LARGE SCALE GENOMIC DNA]</scope>
    <source>
        <strain evidence="2 3">Pan54</strain>
    </source>
</reference>
<evidence type="ECO:0000256" key="1">
    <source>
        <dbReference type="SAM" id="Coils"/>
    </source>
</evidence>
<dbReference type="Proteomes" id="UP000316095">
    <property type="component" value="Unassembled WGS sequence"/>
</dbReference>
<dbReference type="Gene3D" id="3.40.50.410">
    <property type="entry name" value="von Willebrand factor, type A domain"/>
    <property type="match status" value="1"/>
</dbReference>
<sequence length="566" mass="64673">MASAKHGGIVHTYQKYDPVNLPSPTQPPPDMVSSAFEHSLMFGNHRKLTPEELARAVKIDPSQIQGFGPSLETIQAMLEERKRKILATYETDTVQDRAAKLLVAKGREQKPPKPLAERYRKAIFHEQIYELERLWYANDDEHNPFAHHLLQVMQTMGDKYQVDELASKYDFTGRESMTVSEALEIKEQLEKIDELLEQIAEAMENATIGVIDMEALEEFAESGQMDELRNLQKQVEDYLKEMAERQGLELDGNGAFRLTPEAYKIFQGKLLSRIFSNLQASRSGRHQGPIVGEGAVEMQQTKPYEFGDSITQMDMSQSIINSMLRQGTDQPLKFRNEDIEIHKTRNSPKCATVVVMDVSGSTRYNGQYMNVKRMALALDGLIRSEYPGDYLQFVEMASFAKPVPRGEIINLLPKPVTISDPVVQLKVDMSRVDVSEPMIPPHFTNIQHGLQQARRYLATQDTPNRQVIVITDGLPTAHFEESWLYLLYPPHERTEEFTFREAMLCQREGITINIFLVPSWSQTEEDIQFAHKLAETTQGRVIFTAGDDLDRFVIWDYVSRKKEILG</sequence>
<dbReference type="SUPFAM" id="SSF53300">
    <property type="entry name" value="vWA-like"/>
    <property type="match status" value="1"/>
</dbReference>
<protein>
    <recommendedName>
        <fullName evidence="4">VWFA domain-containing protein</fullName>
    </recommendedName>
</protein>
<evidence type="ECO:0000313" key="3">
    <source>
        <dbReference type="Proteomes" id="UP000316095"/>
    </source>
</evidence>
<dbReference type="RefSeq" id="WP_146503875.1">
    <property type="nucleotide sequence ID" value="NZ_SJPG01000001.1"/>
</dbReference>
<dbReference type="AlphaFoldDB" id="A0A5C5XGX8"/>
<dbReference type="EMBL" id="SJPG01000001">
    <property type="protein sequence ID" value="TWT61959.1"/>
    <property type="molecule type" value="Genomic_DNA"/>
</dbReference>
<proteinExistence type="predicted"/>
<keyword evidence="3" id="KW-1185">Reference proteome</keyword>
<name>A0A5C5XGX8_9PLAN</name>
<evidence type="ECO:0000313" key="2">
    <source>
        <dbReference type="EMBL" id="TWT61959.1"/>
    </source>
</evidence>
<gene>
    <name evidence="2" type="ORF">Pan54_26970</name>
</gene>
<comment type="caution">
    <text evidence="2">The sequence shown here is derived from an EMBL/GenBank/DDBJ whole genome shotgun (WGS) entry which is preliminary data.</text>
</comment>
<dbReference type="CDD" id="cd00198">
    <property type="entry name" value="vWFA"/>
    <property type="match status" value="1"/>
</dbReference>
<dbReference type="InterPro" id="IPR036465">
    <property type="entry name" value="vWFA_dom_sf"/>
</dbReference>
<organism evidence="2 3">
    <name type="scientific">Rubinisphaera italica</name>
    <dbReference type="NCBI Taxonomy" id="2527969"/>
    <lineage>
        <taxon>Bacteria</taxon>
        <taxon>Pseudomonadati</taxon>
        <taxon>Planctomycetota</taxon>
        <taxon>Planctomycetia</taxon>
        <taxon>Planctomycetales</taxon>
        <taxon>Planctomycetaceae</taxon>
        <taxon>Rubinisphaera</taxon>
    </lineage>
</organism>
<accession>A0A5C5XGX8</accession>